<dbReference type="OrthoDB" id="444945at2759"/>
<sequence length="562" mass="64886">MSKKTKRLSSGIERIKAIRSLKKSKNTVSISKSSASTNPDRKLGENKKNGFYRTKNTINRLNMYNERGKLSNNDRPSGTMVRIEPDRKWFGNTRVITQNKLETFREEISNASSDPFSVVLKRSKIPTSLLNNNFCSEKSTREKINLLNIEPYNRTFGQGHERRKKPKIIFKFNNLSELASNIEQIHNNYNQEQPNSFESNDFYLEKTERKGEFKGFDLLNDDSVLKKGTSRRIWQELYKVIDSSDIIVHVLDSRDPEGTRCKYLEEYISKEHQNKHILFVLNKVDLIPKWVASKWIAFYGSIRPTIAFHSSITNSFGKRTLFHVLRQYASLLSDKKHVSVGFIGYPNVGKSSIINTLRGSKVCSVAPIAGETKIWQYIHLTHRIYLIDCPGIVPPENASSYNVVLRGAVRPEKLSDPCIYIKQLLNIVKERHIKEKYNLKITDNWKNPDEFLTLVGKRLGKVLRGGEIDLITTAKIILNDWIVGKIPYFIPPPQSSSEFAMQESKDKNLIKFKAQDIEKINVCKEFEYNNEGMNYISEKPLKQKAICSKQLNKWEDVVCQFD</sequence>
<dbReference type="Pfam" id="PF01926">
    <property type="entry name" value="MMR_HSR1"/>
    <property type="match status" value="1"/>
</dbReference>
<keyword evidence="4 5" id="KW-0539">Nucleus</keyword>
<feature type="compositionally biased region" description="Polar residues" evidence="6">
    <location>
        <begin position="26"/>
        <end position="38"/>
    </location>
</feature>
<dbReference type="Gene3D" id="1.10.1580.10">
    <property type="match status" value="1"/>
</dbReference>
<comment type="function">
    <text evidence="5">GTPase that associates with pre-60S ribosomal subunits in the nucleolus and is required for their nuclear export and maturation.</text>
</comment>
<comment type="caution">
    <text evidence="8">The sequence shown here is derived from an EMBL/GenBank/DDBJ whole genome shotgun (WGS) entry which is preliminary data.</text>
</comment>
<dbReference type="EMBL" id="JIBK01000050">
    <property type="protein sequence ID" value="POM85295.1"/>
    <property type="molecule type" value="Genomic_DNA"/>
</dbReference>
<evidence type="ECO:0000256" key="2">
    <source>
        <dbReference type="ARBA" id="ARBA00022741"/>
    </source>
</evidence>
<dbReference type="Proteomes" id="UP000236928">
    <property type="component" value="Unassembled WGS sequence"/>
</dbReference>
<keyword evidence="3 5" id="KW-0342">GTP-binding</keyword>
<accession>A0A2P4Z5E6</accession>
<keyword evidence="9" id="KW-1185">Reference proteome</keyword>
<dbReference type="InterPro" id="IPR050755">
    <property type="entry name" value="TRAFAC_YlqF/YawG_RiboMat"/>
</dbReference>
<dbReference type="PANTHER" id="PTHR11089">
    <property type="entry name" value="GTP-BINDING PROTEIN-RELATED"/>
    <property type="match status" value="1"/>
</dbReference>
<dbReference type="FunFam" id="3.40.50.300:FF:000559">
    <property type="entry name" value="Nuclear/nucleolar GTPase 2"/>
    <property type="match status" value="1"/>
</dbReference>
<evidence type="ECO:0000256" key="3">
    <source>
        <dbReference type="ARBA" id="ARBA00023134"/>
    </source>
</evidence>
<dbReference type="SUPFAM" id="SSF52540">
    <property type="entry name" value="P-loop containing nucleoside triphosphate hydrolases"/>
    <property type="match status" value="1"/>
</dbReference>
<dbReference type="AlphaFoldDB" id="A0A2P4Z5E6"/>
<evidence type="ECO:0000259" key="7">
    <source>
        <dbReference type="PROSITE" id="PS51721"/>
    </source>
</evidence>
<dbReference type="InterPro" id="IPR027417">
    <property type="entry name" value="P-loop_NTPase"/>
</dbReference>
<dbReference type="InterPro" id="IPR012971">
    <property type="entry name" value="NOG2_N_dom"/>
</dbReference>
<feature type="domain" description="CP-type G" evidence="7">
    <location>
        <begin position="234"/>
        <end position="395"/>
    </location>
</feature>
<evidence type="ECO:0000256" key="6">
    <source>
        <dbReference type="SAM" id="MobiDB-lite"/>
    </source>
</evidence>
<dbReference type="PRINTS" id="PR00326">
    <property type="entry name" value="GTP1OBG"/>
</dbReference>
<evidence type="ECO:0000256" key="5">
    <source>
        <dbReference type="RuleBase" id="RU364023"/>
    </source>
</evidence>
<dbReference type="InterPro" id="IPR023179">
    <property type="entry name" value="GTP-bd_ortho_bundle_sf"/>
</dbReference>
<dbReference type="PROSITE" id="PS51721">
    <property type="entry name" value="G_CP"/>
    <property type="match status" value="1"/>
</dbReference>
<evidence type="ECO:0000313" key="9">
    <source>
        <dbReference type="Proteomes" id="UP000236928"/>
    </source>
</evidence>
<name>A0A2P4Z5E6_9CRYT</name>
<evidence type="ECO:0000313" key="8">
    <source>
        <dbReference type="EMBL" id="POM85295.1"/>
    </source>
</evidence>
<proteinExistence type="inferred from homology"/>
<dbReference type="Gene3D" id="3.40.50.300">
    <property type="entry name" value="P-loop containing nucleotide triphosphate hydrolases"/>
    <property type="match status" value="1"/>
</dbReference>
<keyword evidence="2 5" id="KW-0547">Nucleotide-binding</keyword>
<dbReference type="VEuPathDB" id="CryptoDB:CmeUKMEL1_16705"/>
<comment type="subcellular location">
    <subcellularLocation>
        <location evidence="1 5">Nucleus</location>
        <location evidence="1 5">Nucleolus</location>
    </subcellularLocation>
</comment>
<dbReference type="InterPro" id="IPR024929">
    <property type="entry name" value="GNL2_CP_dom"/>
</dbReference>
<dbReference type="CDD" id="cd01858">
    <property type="entry name" value="NGP_1"/>
    <property type="match status" value="1"/>
</dbReference>
<reference evidence="8 9" key="1">
    <citation type="submission" date="2014-04" db="EMBL/GenBank/DDBJ databases">
        <title>Comparative Genomics of Cryptosporidium Species.</title>
        <authorList>
            <person name="Silva J.C."/>
            <person name="Su Q."/>
            <person name="Chalmers R."/>
            <person name="Chibucos M.C."/>
            <person name="Elwin K."/>
            <person name="Godinez A."/>
            <person name="Guo F."/>
            <person name="Huynh K."/>
            <person name="Orvis J."/>
            <person name="Ott S."/>
            <person name="Sadzewicz L."/>
            <person name="Sengamalay N."/>
            <person name="Shetty A."/>
            <person name="Sun M."/>
            <person name="Tallon L."/>
            <person name="Xiao L."/>
            <person name="Zhang H."/>
            <person name="Fraser C.M."/>
            <person name="Zhu G."/>
            <person name="Kissinger J."/>
            <person name="Widmer G."/>
        </authorList>
    </citation>
    <scope>NUCLEOTIDE SEQUENCE [LARGE SCALE GENOMIC DNA]</scope>
    <source>
        <strain evidence="8 9">UKMEL1</strain>
    </source>
</reference>
<comment type="similarity">
    <text evidence="5">Belongs to the TRAFAC class YlqF/YawG GTPase family. NOG2 subfamily.</text>
</comment>
<dbReference type="GO" id="GO:0005730">
    <property type="term" value="C:nucleolus"/>
    <property type="evidence" value="ECO:0007669"/>
    <property type="project" value="UniProtKB-SubCell"/>
</dbReference>
<dbReference type="GO" id="GO:0005525">
    <property type="term" value="F:GTP binding"/>
    <property type="evidence" value="ECO:0007669"/>
    <property type="project" value="UniProtKB-KW"/>
</dbReference>
<evidence type="ECO:0000256" key="4">
    <source>
        <dbReference type="ARBA" id="ARBA00023242"/>
    </source>
</evidence>
<feature type="region of interest" description="Disordered" evidence="6">
    <location>
        <begin position="23"/>
        <end position="48"/>
    </location>
</feature>
<dbReference type="Pfam" id="PF08153">
    <property type="entry name" value="NGP1NT"/>
    <property type="match status" value="1"/>
</dbReference>
<organism evidence="8 9">
    <name type="scientific">Cryptosporidium meleagridis</name>
    <dbReference type="NCBI Taxonomy" id="93969"/>
    <lineage>
        <taxon>Eukaryota</taxon>
        <taxon>Sar</taxon>
        <taxon>Alveolata</taxon>
        <taxon>Apicomplexa</taxon>
        <taxon>Conoidasida</taxon>
        <taxon>Coccidia</taxon>
        <taxon>Eucoccidiorida</taxon>
        <taxon>Eimeriorina</taxon>
        <taxon>Cryptosporidiidae</taxon>
        <taxon>Cryptosporidium</taxon>
    </lineage>
</organism>
<protein>
    <recommendedName>
        <fullName evidence="5">Nucleolar GTP-binding protein 2</fullName>
    </recommendedName>
</protein>
<feature type="compositionally biased region" description="Basic and acidic residues" evidence="6">
    <location>
        <begin position="39"/>
        <end position="48"/>
    </location>
</feature>
<dbReference type="InterPro" id="IPR030378">
    <property type="entry name" value="G_CP_dom"/>
</dbReference>
<dbReference type="InterPro" id="IPR006073">
    <property type="entry name" value="GTP-bd"/>
</dbReference>
<evidence type="ECO:0000256" key="1">
    <source>
        <dbReference type="ARBA" id="ARBA00004604"/>
    </source>
</evidence>
<gene>
    <name evidence="8" type="ORF">CmeUKMEL1_16705</name>
</gene>
<dbReference type="PANTHER" id="PTHR11089:SF9">
    <property type="entry name" value="NUCLEOLAR GTP-BINDING PROTEIN 2"/>
    <property type="match status" value="1"/>
</dbReference>